<evidence type="ECO:0000256" key="1">
    <source>
        <dbReference type="SAM" id="MobiDB-lite"/>
    </source>
</evidence>
<feature type="compositionally biased region" description="Gly residues" evidence="1">
    <location>
        <begin position="215"/>
        <end position="224"/>
    </location>
</feature>
<dbReference type="VEuPathDB" id="PlasmoDB:PCOAH_00035700"/>
<keyword evidence="2" id="KW-1133">Transmembrane helix</keyword>
<dbReference type="EMBL" id="CP016249">
    <property type="protein sequence ID" value="ANQ08843.1"/>
    <property type="molecule type" value="Genomic_DNA"/>
</dbReference>
<evidence type="ECO:0000256" key="2">
    <source>
        <dbReference type="SAM" id="Phobius"/>
    </source>
</evidence>
<keyword evidence="2" id="KW-0472">Membrane</keyword>
<feature type="transmembrane region" description="Helical" evidence="2">
    <location>
        <begin position="229"/>
        <end position="251"/>
    </location>
</feature>
<feature type="region of interest" description="Disordered" evidence="1">
    <location>
        <begin position="267"/>
        <end position="317"/>
    </location>
</feature>
<dbReference type="GeneID" id="30910301"/>
<protein>
    <submittedName>
        <fullName evidence="3">Variable surface protein Vir7-like protein</fullName>
    </submittedName>
</protein>
<dbReference type="OrthoDB" id="383226at2759"/>
<sequence>MYNELVQKANSKNNVSCNGDFKDRIKGVGIDETTVNKIMRVFCYMYGMSRDEDEGGKWCKATYYWIGEMLSEKLEDFKFQVTMTKCYNEMKKGKAQHGCEFIYSYPNTKVFQALKKVFDFKKDEDTLRKQLQGGGETKMCTPGYRKHLEDIEEAYEILKSECEDLTMREWYKPFTTEYGGYQNKGKLNLTCTKVDDQSPGSSGPGSTGTWKPGSSGPGTIGSEDGGSGVVPAAVSGGLAAVGLPALAYFFYKYKSHPFLFFLKGNNSSSGGSRRKRSAIRREFNKFDDDDDYTSTTEYDSTNSSEYSIPYSTSSSTR</sequence>
<reference evidence="4" key="1">
    <citation type="submission" date="2016-06" db="EMBL/GenBank/DDBJ databases">
        <title>First high quality genome sequence of Plasmodium coatneyi using continuous long reads from single molecule, real-time sequencing.</title>
        <authorList>
            <person name="Chien J.-T."/>
            <person name="Pakala S.B."/>
            <person name="Geraldo J.A."/>
            <person name="Lapp S.A."/>
            <person name="Barnwell J.W."/>
            <person name="Kissinger J.C."/>
            <person name="Galinski M.R."/>
            <person name="Humphrey J.C."/>
        </authorList>
    </citation>
    <scope>NUCLEOTIDE SEQUENCE [LARGE SCALE GENOMIC DNA]</scope>
    <source>
        <strain evidence="4">Hackeri</strain>
    </source>
</reference>
<evidence type="ECO:0000313" key="4">
    <source>
        <dbReference type="Proteomes" id="UP000092716"/>
    </source>
</evidence>
<feature type="compositionally biased region" description="Low complexity" evidence="1">
    <location>
        <begin position="293"/>
        <end position="317"/>
    </location>
</feature>
<dbReference type="RefSeq" id="XP_019915538.1">
    <property type="nucleotide sequence ID" value="XM_020060361.1"/>
</dbReference>
<evidence type="ECO:0000313" key="3">
    <source>
        <dbReference type="EMBL" id="ANQ08843.1"/>
    </source>
</evidence>
<gene>
    <name evidence="3" type="ORF">PCOAH_00035700</name>
</gene>
<dbReference type="Proteomes" id="UP000092716">
    <property type="component" value="Chromosome 11"/>
</dbReference>
<feature type="region of interest" description="Disordered" evidence="1">
    <location>
        <begin position="192"/>
        <end position="224"/>
    </location>
</feature>
<proteinExistence type="predicted"/>
<organism evidence="3 4">
    <name type="scientific">Plasmodium coatneyi</name>
    <dbReference type="NCBI Taxonomy" id="208452"/>
    <lineage>
        <taxon>Eukaryota</taxon>
        <taxon>Sar</taxon>
        <taxon>Alveolata</taxon>
        <taxon>Apicomplexa</taxon>
        <taxon>Aconoidasida</taxon>
        <taxon>Haemosporida</taxon>
        <taxon>Plasmodiidae</taxon>
        <taxon>Plasmodium</taxon>
    </lineage>
</organism>
<name>A0A1B1E1D1_9APIC</name>
<keyword evidence="4" id="KW-1185">Reference proteome</keyword>
<dbReference type="AlphaFoldDB" id="A0A1B1E1D1"/>
<keyword evidence="2" id="KW-0812">Transmembrane</keyword>
<dbReference type="KEGG" id="pcot:PCOAH_00035700"/>
<accession>A0A1B1E1D1</accession>